<organism evidence="2 3">
    <name type="scientific">Candidatus Danuiimicrobium aquiferis</name>
    <dbReference type="NCBI Taxonomy" id="1801832"/>
    <lineage>
        <taxon>Bacteria</taxon>
        <taxon>Pseudomonadati</taxon>
        <taxon>Candidatus Omnitrophota</taxon>
        <taxon>Candidatus Danuiimicrobium</taxon>
    </lineage>
</organism>
<dbReference type="EMBL" id="MHFR01000068">
    <property type="protein sequence ID" value="OGW95231.1"/>
    <property type="molecule type" value="Genomic_DNA"/>
</dbReference>
<proteinExistence type="predicted"/>
<comment type="caution">
    <text evidence="2">The sequence shown here is derived from an EMBL/GenBank/DDBJ whole genome shotgun (WGS) entry which is preliminary data.</text>
</comment>
<accession>A0A1G1KQP0</accession>
<keyword evidence="1" id="KW-1133">Transmembrane helix</keyword>
<gene>
    <name evidence="2" type="ORF">A3G33_04690</name>
</gene>
<name>A0A1G1KQP0_9BACT</name>
<evidence type="ECO:0000313" key="2">
    <source>
        <dbReference type="EMBL" id="OGW95231.1"/>
    </source>
</evidence>
<keyword evidence="1" id="KW-0472">Membrane</keyword>
<sequence>MMKTDLSEIIALMIVGIAVYFVIRRFVSKRKKGSCCDEGCHPAKQKNPDGKLYQIMDNES</sequence>
<reference evidence="2 3" key="1">
    <citation type="journal article" date="2016" name="Nat. Commun.">
        <title>Thousands of microbial genomes shed light on interconnected biogeochemical processes in an aquifer system.</title>
        <authorList>
            <person name="Anantharaman K."/>
            <person name="Brown C.T."/>
            <person name="Hug L.A."/>
            <person name="Sharon I."/>
            <person name="Castelle C.J."/>
            <person name="Probst A.J."/>
            <person name="Thomas B.C."/>
            <person name="Singh A."/>
            <person name="Wilkins M.J."/>
            <person name="Karaoz U."/>
            <person name="Brodie E.L."/>
            <person name="Williams K.H."/>
            <person name="Hubbard S.S."/>
            <person name="Banfield J.F."/>
        </authorList>
    </citation>
    <scope>NUCLEOTIDE SEQUENCE [LARGE SCALE GENOMIC DNA]</scope>
</reference>
<evidence type="ECO:0000256" key="1">
    <source>
        <dbReference type="SAM" id="Phobius"/>
    </source>
</evidence>
<dbReference type="Pfam" id="PF12669">
    <property type="entry name" value="FeoB_associated"/>
    <property type="match status" value="1"/>
</dbReference>
<evidence type="ECO:0008006" key="4">
    <source>
        <dbReference type="Google" id="ProtNLM"/>
    </source>
</evidence>
<dbReference type="Proteomes" id="UP000178187">
    <property type="component" value="Unassembled WGS sequence"/>
</dbReference>
<protein>
    <recommendedName>
        <fullName evidence="4">FeoB-associated Cys-rich membrane protein</fullName>
    </recommendedName>
</protein>
<dbReference type="AlphaFoldDB" id="A0A1G1KQP0"/>
<feature type="transmembrane region" description="Helical" evidence="1">
    <location>
        <begin position="6"/>
        <end position="23"/>
    </location>
</feature>
<evidence type="ECO:0000313" key="3">
    <source>
        <dbReference type="Proteomes" id="UP000178187"/>
    </source>
</evidence>
<keyword evidence="1" id="KW-0812">Transmembrane</keyword>